<dbReference type="PROSITE" id="PS00138">
    <property type="entry name" value="SUBTILASE_SER"/>
    <property type="match status" value="1"/>
</dbReference>
<sequence>MGDFRFKKYLTAAMAAAMLAVPPLQASADDSGKGILKGADGKASIADLQGMNAKASKGRHVITLITGDVVTVTEFADGKNIIHVEPADPSASGARILTANKETYVIPDKAMPYLASGFLDQDLFNITALIKDGYDDENQKELPVIIQYSESKARSAAAIKAPKGSKKTHVLESIDSVAVSADKKETKEFWSEITSKTAKKTKAALAPGIEKIWLDGRVEASLEQSVPQIGAPSAWESGYDGTGVKVAVLDTGIDSGHPDISGQLDEAVSFVPGEEVTDRHAHGTHVASTVLGTGEASEGRNKGVAPGARLLVGKVLSDEGFGQDSWIIDGMEWAAENAKVVNMSLGSSEPSDGTDPMAQAVNNLSKETGSLFVIAAGNTGSEGIGSPGAAEEAITVGAVDKSDSLAWFSSKGPSFGSSGLKPDLTAPGVGILAARSQYTNQGSGSYMSMNGTSMATPHVAGAAALLAQRHPDWTGEQLKEALMSTTKKLEHIKPFEGGTGRLDAVAALGNVRATGSLDFGFYDWPHENDAPAEKTITYTNDADQDVTLDLSVSVKDINNTNAPSGMVKLSAEKVTVPAKGIADVTVTLDPNAGDFGTRYQGHISASSEGESIVHTSLGMIKEDERYPLTIKAIDRDGEAATAYFYLLGPTGEPQFMSVVGTKELRLPEGTYSVMSMMDVDTDTDHAGVALVGDPEIHLDGPQTVMLDAREANEITVDVPKKTEAHYRKMEYYRSIDGNQVNDIYIMPVVADKMYAAPTEKVDTGEFTQATRWRLAEPLLTIGFKGKELDDIPQAGSTLMNGKYNLEAVYAGNGSPEDYEKLDVKGKAAIVLRSDELTGSERAAAALAAGAKLLITVNDRPQELSEWTGVENEDFSLSDSPLSVAGVSGNEGQELIEAAKAGGLTLNVEGTPDSDYLYDLVDMHHHAVPQKVNYSPKTQDLVKINSEYKSDRPAPGAEFRYDILEHSFAGVGFLQRLSLPSVRTEWVSAQNGTSWYHQAGVLDAQWEVRQPKVEYKPGQTLNEEWFSPVVRPRFGDGFWAPYRTGNYLIINVPAWADSGAGHTGADMNYPGDQTLKLYQGDTLVREGKGQALYLFNEFPAEKTQYKLVSDAARDAERWNTSVRTHTEWTFWSQQQGEYQTALPLISLDYKVDTDMAGNSTAGKKIKLDLSAVQIADAPENGKIKGASLEVSFDEGKTWEAAKLAAKGNGWSAEIKHPNKKGASVSLRASAWDDAGNRVTQEIIKAYGLK</sequence>
<dbReference type="SUPFAM" id="SSF52743">
    <property type="entry name" value="Subtilisin-like"/>
    <property type="match status" value="1"/>
</dbReference>
<evidence type="ECO:0000256" key="11">
    <source>
        <dbReference type="SAM" id="SignalP"/>
    </source>
</evidence>
<keyword evidence="6 9" id="KW-0378">Hydrolase</keyword>
<keyword evidence="3" id="KW-0964">Secreted</keyword>
<dbReference type="RefSeq" id="WP_263599185.1">
    <property type="nucleotide sequence ID" value="NZ_CP107027.1"/>
</dbReference>
<dbReference type="InterPro" id="IPR000209">
    <property type="entry name" value="Peptidase_S8/S53_dom"/>
</dbReference>
<keyword evidence="4 9" id="KW-0645">Protease</keyword>
<feature type="signal peptide" evidence="11">
    <location>
        <begin position="1"/>
        <end position="28"/>
    </location>
</feature>
<gene>
    <name evidence="14" type="ORF">OD459_15115</name>
</gene>
<dbReference type="InterPro" id="IPR050131">
    <property type="entry name" value="Peptidase_S8_subtilisin-like"/>
</dbReference>
<dbReference type="GO" id="GO:0004252">
    <property type="term" value="F:serine-type endopeptidase activity"/>
    <property type="evidence" value="ECO:0007669"/>
    <property type="project" value="UniProtKB-UniRule"/>
</dbReference>
<proteinExistence type="inferred from homology"/>
<dbReference type="PROSITE" id="PS00136">
    <property type="entry name" value="SUBTILASE_ASP"/>
    <property type="match status" value="1"/>
</dbReference>
<dbReference type="InterPro" id="IPR023828">
    <property type="entry name" value="Peptidase_S8_Ser-AS"/>
</dbReference>
<evidence type="ECO:0000256" key="2">
    <source>
        <dbReference type="ARBA" id="ARBA00022512"/>
    </source>
</evidence>
<dbReference type="InterPro" id="IPR015500">
    <property type="entry name" value="Peptidase_S8_subtilisin-rel"/>
</dbReference>
<evidence type="ECO:0000256" key="8">
    <source>
        <dbReference type="PIRSR" id="PIRSR615500-1"/>
    </source>
</evidence>
<feature type="active site" description="Charge relay system" evidence="8 9">
    <location>
        <position position="250"/>
    </location>
</feature>
<evidence type="ECO:0000259" key="13">
    <source>
        <dbReference type="Pfam" id="PF02225"/>
    </source>
</evidence>
<accession>A0AA46Q128</accession>
<evidence type="ECO:0000256" key="3">
    <source>
        <dbReference type="ARBA" id="ARBA00022525"/>
    </source>
</evidence>
<evidence type="ECO:0000256" key="1">
    <source>
        <dbReference type="ARBA" id="ARBA00011073"/>
    </source>
</evidence>
<feature type="domain" description="Peptidase S8/S53" evidence="12">
    <location>
        <begin position="241"/>
        <end position="490"/>
    </location>
</feature>
<dbReference type="InterPro" id="IPR023827">
    <property type="entry name" value="Peptidase_S8_Asp-AS"/>
</dbReference>
<dbReference type="GO" id="GO:0006508">
    <property type="term" value="P:proteolysis"/>
    <property type="evidence" value="ECO:0007669"/>
    <property type="project" value="UniProtKB-KW"/>
</dbReference>
<evidence type="ECO:0000256" key="4">
    <source>
        <dbReference type="ARBA" id="ARBA00022670"/>
    </source>
</evidence>
<dbReference type="PRINTS" id="PR00723">
    <property type="entry name" value="SUBTILISIN"/>
</dbReference>
<dbReference type="InterPro" id="IPR022398">
    <property type="entry name" value="Peptidase_S8_His-AS"/>
</dbReference>
<dbReference type="InterPro" id="IPR003137">
    <property type="entry name" value="PA_domain"/>
</dbReference>
<dbReference type="Gene3D" id="3.50.30.30">
    <property type="match status" value="1"/>
</dbReference>
<dbReference type="PROSITE" id="PS00137">
    <property type="entry name" value="SUBTILASE_HIS"/>
    <property type="match status" value="1"/>
</dbReference>
<keyword evidence="5 11" id="KW-0732">Signal</keyword>
<evidence type="ECO:0000256" key="7">
    <source>
        <dbReference type="ARBA" id="ARBA00022825"/>
    </source>
</evidence>
<dbReference type="InterPro" id="IPR046450">
    <property type="entry name" value="PA_dom_sf"/>
</dbReference>
<dbReference type="InterPro" id="IPR017296">
    <property type="entry name" value="Peptidase_S8A_SAM-P45"/>
</dbReference>
<feature type="active site" description="Charge relay system" evidence="8 9">
    <location>
        <position position="453"/>
    </location>
</feature>
<feature type="domain" description="PA" evidence="13">
    <location>
        <begin position="809"/>
        <end position="894"/>
    </location>
</feature>
<dbReference type="AlphaFoldDB" id="A0AA46Q128"/>
<keyword evidence="2" id="KW-0134">Cell wall</keyword>
<feature type="active site" description="Charge relay system" evidence="8 9">
    <location>
        <position position="282"/>
    </location>
</feature>
<dbReference type="Pfam" id="PF02225">
    <property type="entry name" value="PA"/>
    <property type="match status" value="1"/>
</dbReference>
<protein>
    <submittedName>
        <fullName evidence="14">S8 family serine peptidase</fullName>
    </submittedName>
</protein>
<dbReference type="PIRSF" id="PIRSF037852">
    <property type="entry name" value="Subtilisin_rel_SAV5721"/>
    <property type="match status" value="1"/>
</dbReference>
<dbReference type="PROSITE" id="PS51892">
    <property type="entry name" value="SUBTILASE"/>
    <property type="match status" value="1"/>
</dbReference>
<dbReference type="Pfam" id="PF00082">
    <property type="entry name" value="Peptidase_S8"/>
    <property type="match status" value="1"/>
</dbReference>
<evidence type="ECO:0000256" key="9">
    <source>
        <dbReference type="PROSITE-ProRule" id="PRU01240"/>
    </source>
</evidence>
<dbReference type="PANTHER" id="PTHR43806:SF65">
    <property type="entry name" value="SERINE PROTEASE APRX"/>
    <property type="match status" value="1"/>
</dbReference>
<reference evidence="14" key="1">
    <citation type="submission" date="2022-10" db="EMBL/GenBank/DDBJ databases">
        <title>Mechanism of multi-heavy metal repair in Cytobacillus Firmus M7.</title>
        <authorList>
            <person name="Li X."/>
            <person name="Yu C."/>
        </authorList>
    </citation>
    <scope>NUCLEOTIDE SEQUENCE</scope>
    <source>
        <strain evidence="14">M7</strain>
    </source>
</reference>
<dbReference type="EMBL" id="CP107027">
    <property type="protein sequence ID" value="UYG93539.1"/>
    <property type="molecule type" value="Genomic_DNA"/>
</dbReference>
<comment type="similarity">
    <text evidence="1 9 10">Belongs to the peptidase S8 family.</text>
</comment>
<dbReference type="Proteomes" id="UP001163104">
    <property type="component" value="Chromosome"/>
</dbReference>
<evidence type="ECO:0000256" key="6">
    <source>
        <dbReference type="ARBA" id="ARBA00022801"/>
    </source>
</evidence>
<evidence type="ECO:0000313" key="15">
    <source>
        <dbReference type="Proteomes" id="UP001163104"/>
    </source>
</evidence>
<feature type="chain" id="PRO_5041323800" evidence="11">
    <location>
        <begin position="29"/>
        <end position="1248"/>
    </location>
</feature>
<dbReference type="InterPro" id="IPR036852">
    <property type="entry name" value="Peptidase_S8/S53_dom_sf"/>
</dbReference>
<evidence type="ECO:0000256" key="5">
    <source>
        <dbReference type="ARBA" id="ARBA00022729"/>
    </source>
</evidence>
<evidence type="ECO:0000256" key="10">
    <source>
        <dbReference type="RuleBase" id="RU003355"/>
    </source>
</evidence>
<dbReference type="Gene3D" id="3.40.50.200">
    <property type="entry name" value="Peptidase S8/S53 domain"/>
    <property type="match status" value="1"/>
</dbReference>
<name>A0AA46Q128_CYTFI</name>
<organism evidence="14 15">
    <name type="scientific">Cytobacillus firmus</name>
    <name type="common">Bacillus firmus</name>
    <dbReference type="NCBI Taxonomy" id="1399"/>
    <lineage>
        <taxon>Bacteria</taxon>
        <taxon>Bacillati</taxon>
        <taxon>Bacillota</taxon>
        <taxon>Bacilli</taxon>
        <taxon>Bacillales</taxon>
        <taxon>Bacillaceae</taxon>
        <taxon>Cytobacillus</taxon>
    </lineage>
</organism>
<keyword evidence="7 9" id="KW-0720">Serine protease</keyword>
<evidence type="ECO:0000259" key="12">
    <source>
        <dbReference type="Pfam" id="PF00082"/>
    </source>
</evidence>
<dbReference type="SUPFAM" id="SSF52025">
    <property type="entry name" value="PA domain"/>
    <property type="match status" value="1"/>
</dbReference>
<dbReference type="PANTHER" id="PTHR43806">
    <property type="entry name" value="PEPTIDASE S8"/>
    <property type="match status" value="1"/>
</dbReference>
<evidence type="ECO:0000313" key="14">
    <source>
        <dbReference type="EMBL" id="UYG93539.1"/>
    </source>
</evidence>